<evidence type="ECO:0000313" key="2">
    <source>
        <dbReference type="EMBL" id="CRO77580.1"/>
    </source>
</evidence>
<dbReference type="Proteomes" id="UP000045039">
    <property type="component" value="Unassembled WGS sequence"/>
</dbReference>
<evidence type="ECO:0000313" key="3">
    <source>
        <dbReference type="Proteomes" id="UP000045039"/>
    </source>
</evidence>
<name>A0A9P1R462_PSEAI</name>
<dbReference type="EMBL" id="CVVU01000166">
    <property type="protein sequence ID" value="CRO77580.1"/>
    <property type="molecule type" value="Genomic_DNA"/>
</dbReference>
<protein>
    <submittedName>
        <fullName evidence="2">Uncharacterized protein</fullName>
    </submittedName>
</protein>
<evidence type="ECO:0000256" key="1">
    <source>
        <dbReference type="SAM" id="Phobius"/>
    </source>
</evidence>
<feature type="transmembrane region" description="Helical" evidence="1">
    <location>
        <begin position="53"/>
        <end position="72"/>
    </location>
</feature>
<dbReference type="AlphaFoldDB" id="A0A9P1R462"/>
<keyword evidence="1" id="KW-0472">Membrane</keyword>
<sequence>MITWPGAEMRPAITLSWPAVTRFRVDEVTPGWLKRTASSAETSKPFQLMIARWVLWSISVVLPCWLILISLGLNWAPVGAAMAALMLAMANMRVLLAARTKRPSLPAFEEVRLPRWLSGRTMKISLSAWRTSVFQHCISSVK</sequence>
<gene>
    <name evidence="2" type="ORF">PAERUG_P19_London_7_VIM_2_05_10_02479</name>
</gene>
<reference evidence="3" key="1">
    <citation type="submission" date="2015-06" db="EMBL/GenBank/DDBJ databases">
        <authorList>
            <person name="Radhakrishnan Rajesh"/>
            <person name="Underwood Anthony"/>
            <person name="Al-Shahib Ali"/>
        </authorList>
    </citation>
    <scope>NUCLEOTIDE SEQUENCE [LARGE SCALE GENOMIC DNA]</scope>
    <source>
        <strain evidence="3">P19_London_7_VIM_2_05_10</strain>
    </source>
</reference>
<proteinExistence type="predicted"/>
<keyword evidence="1" id="KW-1133">Transmembrane helix</keyword>
<organism evidence="2 3">
    <name type="scientific">Pseudomonas aeruginosa</name>
    <dbReference type="NCBI Taxonomy" id="287"/>
    <lineage>
        <taxon>Bacteria</taxon>
        <taxon>Pseudomonadati</taxon>
        <taxon>Pseudomonadota</taxon>
        <taxon>Gammaproteobacteria</taxon>
        <taxon>Pseudomonadales</taxon>
        <taxon>Pseudomonadaceae</taxon>
        <taxon>Pseudomonas</taxon>
    </lineage>
</organism>
<feature type="transmembrane region" description="Helical" evidence="1">
    <location>
        <begin position="78"/>
        <end position="96"/>
    </location>
</feature>
<comment type="caution">
    <text evidence="2">The sequence shown here is derived from an EMBL/GenBank/DDBJ whole genome shotgun (WGS) entry which is preliminary data.</text>
</comment>
<keyword evidence="1" id="KW-0812">Transmembrane</keyword>
<accession>A0A9P1R462</accession>